<protein>
    <recommendedName>
        <fullName evidence="4">Transmembrane protein</fullName>
    </recommendedName>
</protein>
<evidence type="ECO:0000313" key="2">
    <source>
        <dbReference type="EMBL" id="KAK3401588.1"/>
    </source>
</evidence>
<name>A0AAE0UEY2_SORBR</name>
<evidence type="ECO:0000313" key="3">
    <source>
        <dbReference type="Proteomes" id="UP001281003"/>
    </source>
</evidence>
<keyword evidence="1" id="KW-1133">Transmembrane helix</keyword>
<reference evidence="2" key="1">
    <citation type="journal article" date="2023" name="Mol. Phylogenet. Evol.">
        <title>Genome-scale phylogeny and comparative genomics of the fungal order Sordariales.</title>
        <authorList>
            <person name="Hensen N."/>
            <person name="Bonometti L."/>
            <person name="Westerberg I."/>
            <person name="Brannstrom I.O."/>
            <person name="Guillou S."/>
            <person name="Cros-Aarteil S."/>
            <person name="Calhoun S."/>
            <person name="Haridas S."/>
            <person name="Kuo A."/>
            <person name="Mondo S."/>
            <person name="Pangilinan J."/>
            <person name="Riley R."/>
            <person name="LaButti K."/>
            <person name="Andreopoulos B."/>
            <person name="Lipzen A."/>
            <person name="Chen C."/>
            <person name="Yan M."/>
            <person name="Daum C."/>
            <person name="Ng V."/>
            <person name="Clum A."/>
            <person name="Steindorff A."/>
            <person name="Ohm R.A."/>
            <person name="Martin F."/>
            <person name="Silar P."/>
            <person name="Natvig D.O."/>
            <person name="Lalanne C."/>
            <person name="Gautier V."/>
            <person name="Ament-Velasquez S.L."/>
            <person name="Kruys A."/>
            <person name="Hutchinson M.I."/>
            <person name="Powell A.J."/>
            <person name="Barry K."/>
            <person name="Miller A.N."/>
            <person name="Grigoriev I.V."/>
            <person name="Debuchy R."/>
            <person name="Gladieux P."/>
            <person name="Hiltunen Thoren M."/>
            <person name="Johannesson H."/>
        </authorList>
    </citation>
    <scope>NUCLEOTIDE SEQUENCE</scope>
    <source>
        <strain evidence="2">FGSC 1904</strain>
    </source>
</reference>
<evidence type="ECO:0000256" key="1">
    <source>
        <dbReference type="SAM" id="Phobius"/>
    </source>
</evidence>
<accession>A0AAE0UEY2</accession>
<organism evidence="2 3">
    <name type="scientific">Sordaria brevicollis</name>
    <dbReference type="NCBI Taxonomy" id="83679"/>
    <lineage>
        <taxon>Eukaryota</taxon>
        <taxon>Fungi</taxon>
        <taxon>Dikarya</taxon>
        <taxon>Ascomycota</taxon>
        <taxon>Pezizomycotina</taxon>
        <taxon>Sordariomycetes</taxon>
        <taxon>Sordariomycetidae</taxon>
        <taxon>Sordariales</taxon>
        <taxon>Sordariaceae</taxon>
        <taxon>Sordaria</taxon>
    </lineage>
</organism>
<comment type="caution">
    <text evidence="2">The sequence shown here is derived from an EMBL/GenBank/DDBJ whole genome shotgun (WGS) entry which is preliminary data.</text>
</comment>
<dbReference type="AlphaFoldDB" id="A0AAE0UEY2"/>
<dbReference type="EMBL" id="JAUTDP010000002">
    <property type="protein sequence ID" value="KAK3401588.1"/>
    <property type="molecule type" value="Genomic_DNA"/>
</dbReference>
<keyword evidence="1" id="KW-0472">Membrane</keyword>
<proteinExistence type="predicted"/>
<dbReference type="Proteomes" id="UP001281003">
    <property type="component" value="Unassembled WGS sequence"/>
</dbReference>
<sequence length="94" mass="11002">MFVYVTVWVDVGLDFPGMMTLVYLSLGAAKNQNNNPDTLAKRKSRRCYGFFLGPMVWKNKCRKMLLSIDLVVVVDLVFFCQIVMINFRWRSEKK</sequence>
<keyword evidence="3" id="KW-1185">Reference proteome</keyword>
<feature type="transmembrane region" description="Helical" evidence="1">
    <location>
        <begin position="64"/>
        <end position="87"/>
    </location>
</feature>
<evidence type="ECO:0008006" key="4">
    <source>
        <dbReference type="Google" id="ProtNLM"/>
    </source>
</evidence>
<keyword evidence="1" id="KW-0812">Transmembrane</keyword>
<reference evidence="2" key="2">
    <citation type="submission" date="2023-07" db="EMBL/GenBank/DDBJ databases">
        <authorList>
            <consortium name="Lawrence Berkeley National Laboratory"/>
            <person name="Haridas S."/>
            <person name="Hensen N."/>
            <person name="Bonometti L."/>
            <person name="Westerberg I."/>
            <person name="Brannstrom I.O."/>
            <person name="Guillou S."/>
            <person name="Cros-Aarteil S."/>
            <person name="Calhoun S."/>
            <person name="Kuo A."/>
            <person name="Mondo S."/>
            <person name="Pangilinan J."/>
            <person name="Riley R."/>
            <person name="LaButti K."/>
            <person name="Andreopoulos B."/>
            <person name="Lipzen A."/>
            <person name="Chen C."/>
            <person name="Yanf M."/>
            <person name="Daum C."/>
            <person name="Ng V."/>
            <person name="Clum A."/>
            <person name="Steindorff A."/>
            <person name="Ohm R."/>
            <person name="Martin F."/>
            <person name="Silar P."/>
            <person name="Natvig D."/>
            <person name="Lalanne C."/>
            <person name="Gautier V."/>
            <person name="Ament-velasquez S.L."/>
            <person name="Kruys A."/>
            <person name="Hutchinson M.I."/>
            <person name="Powell A.J."/>
            <person name="Barry K."/>
            <person name="Miller A.N."/>
            <person name="Grigoriev I.V."/>
            <person name="Debuchy R."/>
            <person name="Gladieux P."/>
            <person name="Thoren M.H."/>
            <person name="Johannesson H."/>
        </authorList>
    </citation>
    <scope>NUCLEOTIDE SEQUENCE</scope>
    <source>
        <strain evidence="2">FGSC 1904</strain>
    </source>
</reference>
<gene>
    <name evidence="2" type="ORF">B0T20DRAFT_118052</name>
</gene>